<dbReference type="Proteomes" id="UP000310158">
    <property type="component" value="Unassembled WGS sequence"/>
</dbReference>
<feature type="domain" description="Methyltransferase type 11" evidence="1">
    <location>
        <begin position="53"/>
        <end position="153"/>
    </location>
</feature>
<dbReference type="OrthoDB" id="3355826at2759"/>
<dbReference type="GO" id="GO:0008757">
    <property type="term" value="F:S-adenosylmethionine-dependent methyltransferase activity"/>
    <property type="evidence" value="ECO:0007669"/>
    <property type="project" value="InterPro"/>
</dbReference>
<dbReference type="CDD" id="cd02440">
    <property type="entry name" value="AdoMet_MTases"/>
    <property type="match status" value="1"/>
</dbReference>
<comment type="caution">
    <text evidence="2">The sequence shown here is derived from an EMBL/GenBank/DDBJ whole genome shotgun (WGS) entry which is preliminary data.</text>
</comment>
<dbReference type="Gene3D" id="3.40.50.150">
    <property type="entry name" value="Vaccinia Virus protein VP39"/>
    <property type="match status" value="1"/>
</dbReference>
<dbReference type="AlphaFoldDB" id="A0A4S4LKP8"/>
<dbReference type="InterPro" id="IPR029063">
    <property type="entry name" value="SAM-dependent_MTases_sf"/>
</dbReference>
<protein>
    <recommendedName>
        <fullName evidence="1">Methyltransferase type 11 domain-containing protein</fullName>
    </recommendedName>
</protein>
<evidence type="ECO:0000313" key="3">
    <source>
        <dbReference type="Proteomes" id="UP000310158"/>
    </source>
</evidence>
<dbReference type="PANTHER" id="PTHR42912:SF83">
    <property type="entry name" value="METHYLTRANSFERASE TYPE 11 DOMAIN-CONTAINING PROTEIN"/>
    <property type="match status" value="1"/>
</dbReference>
<reference evidence="2 3" key="1">
    <citation type="submission" date="2019-02" db="EMBL/GenBank/DDBJ databases">
        <title>Genome sequencing of the rare red list fungi Bondarzewia mesenterica.</title>
        <authorList>
            <person name="Buettner E."/>
            <person name="Kellner H."/>
        </authorList>
    </citation>
    <scope>NUCLEOTIDE SEQUENCE [LARGE SCALE GENOMIC DNA]</scope>
    <source>
        <strain evidence="2 3">DSM 108281</strain>
    </source>
</reference>
<organism evidence="2 3">
    <name type="scientific">Bondarzewia mesenterica</name>
    <dbReference type="NCBI Taxonomy" id="1095465"/>
    <lineage>
        <taxon>Eukaryota</taxon>
        <taxon>Fungi</taxon>
        <taxon>Dikarya</taxon>
        <taxon>Basidiomycota</taxon>
        <taxon>Agaricomycotina</taxon>
        <taxon>Agaricomycetes</taxon>
        <taxon>Russulales</taxon>
        <taxon>Bondarzewiaceae</taxon>
        <taxon>Bondarzewia</taxon>
    </lineage>
</organism>
<accession>A0A4S4LKP8</accession>
<sequence length="287" mass="31973">MAETVSIYQEMFWRHADADAYSTFEHMTSPPAFAMLQQSGIFSTSPDSPLVILDNACGTGIVTCILHECKELQSRQFNVICGDTSPNMVEAAGKRIAEHKWKGAKAEIINAQDTKLPDNHFTHVFTNFGIMLMSEPQAALRESFRILKPAGSLGFTGWKHIGWLAPVREALERIPGSPPFPDIYAMLRRTGSWDEPSFSRQQLVNLGCENVKVELLDFEAAVDSPKIFALSFKAILGQFTQAWSQEDKKKYEPLLVQKLEEVLTEKHGDKPFGLRMGAVVATGVKPN</sequence>
<dbReference type="SUPFAM" id="SSF53335">
    <property type="entry name" value="S-adenosyl-L-methionine-dependent methyltransferases"/>
    <property type="match status" value="1"/>
</dbReference>
<dbReference type="InterPro" id="IPR013216">
    <property type="entry name" value="Methyltransf_11"/>
</dbReference>
<keyword evidence="3" id="KW-1185">Reference proteome</keyword>
<proteinExistence type="predicted"/>
<name>A0A4S4LKP8_9AGAM</name>
<dbReference type="InterPro" id="IPR050508">
    <property type="entry name" value="Methyltransf_Superfamily"/>
</dbReference>
<gene>
    <name evidence="2" type="ORF">EW146_g7680</name>
</gene>
<dbReference type="PANTHER" id="PTHR42912">
    <property type="entry name" value="METHYLTRANSFERASE"/>
    <property type="match status" value="1"/>
</dbReference>
<dbReference type="EMBL" id="SGPL01000461">
    <property type="protein sequence ID" value="THH12457.1"/>
    <property type="molecule type" value="Genomic_DNA"/>
</dbReference>
<dbReference type="Pfam" id="PF08241">
    <property type="entry name" value="Methyltransf_11"/>
    <property type="match status" value="1"/>
</dbReference>
<evidence type="ECO:0000313" key="2">
    <source>
        <dbReference type="EMBL" id="THH12457.1"/>
    </source>
</evidence>
<evidence type="ECO:0000259" key="1">
    <source>
        <dbReference type="Pfam" id="PF08241"/>
    </source>
</evidence>